<accession>A0A1X0N188</accession>
<protein>
    <recommendedName>
        <fullName evidence="4">RHS repeat-associated core domain-containing protein</fullName>
    </recommendedName>
</protein>
<keyword evidence="3" id="KW-1185">Reference proteome</keyword>
<feature type="region of interest" description="Disordered" evidence="1">
    <location>
        <begin position="287"/>
        <end position="309"/>
    </location>
</feature>
<dbReference type="OrthoDB" id="9816400at2"/>
<dbReference type="PANTHER" id="PTHR32305">
    <property type="match status" value="1"/>
</dbReference>
<organism evidence="2 3">
    <name type="scientific">Pseudomonas floridensis</name>
    <dbReference type="NCBI Taxonomy" id="1958950"/>
    <lineage>
        <taxon>Bacteria</taxon>
        <taxon>Pseudomonadati</taxon>
        <taxon>Pseudomonadota</taxon>
        <taxon>Gammaproteobacteria</taxon>
        <taxon>Pseudomonadales</taxon>
        <taxon>Pseudomonadaceae</taxon>
        <taxon>Pseudomonas</taxon>
    </lineage>
</organism>
<name>A0A1X0N188_9PSED</name>
<dbReference type="Proteomes" id="UP000192815">
    <property type="component" value="Unassembled WGS sequence"/>
</dbReference>
<comment type="caution">
    <text evidence="2">The sequence shown here is derived from an EMBL/GenBank/DDBJ whole genome shotgun (WGS) entry which is preliminary data.</text>
</comment>
<dbReference type="RefSeq" id="WP_083185849.1">
    <property type="nucleotide sequence ID" value="NZ_CBCRZR010000003.1"/>
</dbReference>
<dbReference type="NCBIfam" id="TIGR03696">
    <property type="entry name" value="Rhs_assc_core"/>
    <property type="match status" value="1"/>
</dbReference>
<dbReference type="PANTHER" id="PTHR32305:SF15">
    <property type="entry name" value="PROTEIN RHSA-RELATED"/>
    <property type="match status" value="1"/>
</dbReference>
<evidence type="ECO:0000313" key="3">
    <source>
        <dbReference type="Proteomes" id="UP000192815"/>
    </source>
</evidence>
<evidence type="ECO:0000256" key="1">
    <source>
        <dbReference type="SAM" id="MobiDB-lite"/>
    </source>
</evidence>
<reference evidence="3" key="1">
    <citation type="submission" date="2017-02" db="EMBL/GenBank/DDBJ databases">
        <title>Pseudomonas floridae sp. nov., a novel pathogenic bacterial species isolated from tomato.</title>
        <authorList>
            <person name="Timilsina S."/>
            <person name="Vallad G.E."/>
            <person name="Jones J.B."/>
        </authorList>
    </citation>
    <scope>NUCLEOTIDE SEQUENCE [LARGE SCALE GENOMIC DNA]</scope>
    <source>
        <strain evidence="3">GEV388</strain>
    </source>
</reference>
<evidence type="ECO:0000313" key="2">
    <source>
        <dbReference type="EMBL" id="ORC55732.1"/>
    </source>
</evidence>
<sequence length="347" mass="38690">MKFKKGGSDEVLCSYRYDPLDRIGSRKESGEFCQRFYQENRLASEVRSALTCTVFRNANILLAERAYDPASSQGANVVLLTDRQHSVVGTVDLRLFAALSYTAYGYQASSTGDGSLMRFAGERPDNVTGHYLLGNGYRAYNPTLMRFNSPDSRSPFDQGGLNAYAYCGADPVNRVDPNGDIYSGIVLKAASRFLGLIGHKPRLDTLAPRLTRTPSTIVKSGRTPKRLIAHVDESPPLEALPQKVLAKTPRERHVLETSEKMLLTHHRRYVKSSKEMLSEKRSVLRQEAALRDATQNLSKRSRPERTRPLSKFDVLQAKIAQQRSAAGRAEAHSLLGWPYGIRSNSLI</sequence>
<dbReference type="InterPro" id="IPR050708">
    <property type="entry name" value="T6SS_VgrG/RHS"/>
</dbReference>
<dbReference type="SUPFAM" id="SSF56399">
    <property type="entry name" value="ADP-ribosylation"/>
    <property type="match status" value="1"/>
</dbReference>
<proteinExistence type="predicted"/>
<dbReference type="Gene3D" id="2.180.10.10">
    <property type="entry name" value="RHS repeat-associated core"/>
    <property type="match status" value="1"/>
</dbReference>
<dbReference type="AlphaFoldDB" id="A0A1X0N188"/>
<dbReference type="InterPro" id="IPR022385">
    <property type="entry name" value="Rhs_assc_core"/>
</dbReference>
<gene>
    <name evidence="2" type="ORF">BZK31_24455</name>
</gene>
<dbReference type="STRING" id="1958950.BZK31_24455"/>
<dbReference type="EMBL" id="MUIO01000111">
    <property type="protein sequence ID" value="ORC55732.1"/>
    <property type="molecule type" value="Genomic_DNA"/>
</dbReference>
<evidence type="ECO:0008006" key="4">
    <source>
        <dbReference type="Google" id="ProtNLM"/>
    </source>
</evidence>